<gene>
    <name evidence="7" type="ORF">ED208_14865</name>
</gene>
<organism evidence="7 8">
    <name type="scientific">Stagnimonas aquatica</name>
    <dbReference type="NCBI Taxonomy" id="2689987"/>
    <lineage>
        <taxon>Bacteria</taxon>
        <taxon>Pseudomonadati</taxon>
        <taxon>Pseudomonadota</taxon>
        <taxon>Gammaproteobacteria</taxon>
        <taxon>Nevskiales</taxon>
        <taxon>Nevskiaceae</taxon>
        <taxon>Stagnimonas</taxon>
    </lineage>
</organism>
<evidence type="ECO:0000313" key="7">
    <source>
        <dbReference type="EMBL" id="ROH86718.1"/>
    </source>
</evidence>
<keyword evidence="3" id="KW-0804">Transcription</keyword>
<dbReference type="EMBL" id="RJVO01000008">
    <property type="protein sequence ID" value="ROH86718.1"/>
    <property type="molecule type" value="Genomic_DNA"/>
</dbReference>
<proteinExistence type="predicted"/>
<evidence type="ECO:0000256" key="2">
    <source>
        <dbReference type="ARBA" id="ARBA00023125"/>
    </source>
</evidence>
<dbReference type="InterPro" id="IPR036271">
    <property type="entry name" value="Tet_transcr_reg_TetR-rel_C_sf"/>
</dbReference>
<dbReference type="Pfam" id="PF00440">
    <property type="entry name" value="TetR_N"/>
    <property type="match status" value="1"/>
</dbReference>
<feature type="DNA-binding region" description="H-T-H motif" evidence="4">
    <location>
        <begin position="50"/>
        <end position="69"/>
    </location>
</feature>
<dbReference type="SUPFAM" id="SSF48498">
    <property type="entry name" value="Tetracyclin repressor-like, C-terminal domain"/>
    <property type="match status" value="1"/>
</dbReference>
<evidence type="ECO:0000256" key="3">
    <source>
        <dbReference type="ARBA" id="ARBA00023163"/>
    </source>
</evidence>
<evidence type="ECO:0000313" key="8">
    <source>
        <dbReference type="Proteomes" id="UP000282106"/>
    </source>
</evidence>
<dbReference type="Gene3D" id="1.10.10.60">
    <property type="entry name" value="Homeodomain-like"/>
    <property type="match status" value="1"/>
</dbReference>
<accession>A0A3N0V2M8</accession>
<keyword evidence="1" id="KW-0805">Transcription regulation</keyword>
<dbReference type="InParanoid" id="A0A3N0V2M8"/>
<dbReference type="PROSITE" id="PS50977">
    <property type="entry name" value="HTH_TETR_2"/>
    <property type="match status" value="1"/>
</dbReference>
<feature type="domain" description="HTH tetR-type" evidence="6">
    <location>
        <begin position="27"/>
        <end position="87"/>
    </location>
</feature>
<evidence type="ECO:0000256" key="1">
    <source>
        <dbReference type="ARBA" id="ARBA00023015"/>
    </source>
</evidence>
<dbReference type="InterPro" id="IPR001647">
    <property type="entry name" value="HTH_TetR"/>
</dbReference>
<name>A0A3N0V2M8_9GAMM</name>
<evidence type="ECO:0000256" key="5">
    <source>
        <dbReference type="SAM" id="MobiDB-lite"/>
    </source>
</evidence>
<protein>
    <submittedName>
        <fullName evidence="7">TetR/AcrR family transcriptional regulator</fullName>
    </submittedName>
</protein>
<keyword evidence="8" id="KW-1185">Reference proteome</keyword>
<dbReference type="GO" id="GO:0045892">
    <property type="term" value="P:negative regulation of DNA-templated transcription"/>
    <property type="evidence" value="ECO:0007669"/>
    <property type="project" value="InterPro"/>
</dbReference>
<dbReference type="InterPro" id="IPR009057">
    <property type="entry name" value="Homeodomain-like_sf"/>
</dbReference>
<evidence type="ECO:0000259" key="6">
    <source>
        <dbReference type="PROSITE" id="PS50977"/>
    </source>
</evidence>
<reference evidence="7 8" key="1">
    <citation type="submission" date="2018-10" db="EMBL/GenBank/DDBJ databases">
        <authorList>
            <person name="Chen W.-M."/>
        </authorList>
    </citation>
    <scope>NUCLEOTIDE SEQUENCE [LARGE SCALE GENOMIC DNA]</scope>
    <source>
        <strain evidence="7 8">THS-13</strain>
    </source>
</reference>
<dbReference type="SUPFAM" id="SSF46689">
    <property type="entry name" value="Homeodomain-like"/>
    <property type="match status" value="1"/>
</dbReference>
<dbReference type="Gene3D" id="1.10.357.10">
    <property type="entry name" value="Tetracycline Repressor, domain 2"/>
    <property type="match status" value="1"/>
</dbReference>
<dbReference type="InterPro" id="IPR004111">
    <property type="entry name" value="Repressor_TetR_C"/>
</dbReference>
<dbReference type="AlphaFoldDB" id="A0A3N0V2M8"/>
<keyword evidence="2 4" id="KW-0238">DNA-binding</keyword>
<sequence length="256" mass="28011">MNPPRTAMRRPPLSAISADAVAPARVGRPPRVSVQAIIAAALELGLEQVSLKQIARHLGVAPATLYRHVRNRNELLRLAAFELTLARRLPSGNTEHWSELATRYAETLFESFVAEPQLMNELLKGRLGPQAEIDLLDQFLAAVCQHGFDPEQGVRLFHSIGTLMLGAAAGAIGLQASRDSGPSWSQAVHDALAARDADELPYVRQVFPQTLERQPHHWLPALRALLTGVAALRGEVLPEPSPQQRYAAGRQPADRH</sequence>
<comment type="caution">
    <text evidence="7">The sequence shown here is derived from an EMBL/GenBank/DDBJ whole genome shotgun (WGS) entry which is preliminary data.</text>
</comment>
<evidence type="ECO:0000256" key="4">
    <source>
        <dbReference type="PROSITE-ProRule" id="PRU00335"/>
    </source>
</evidence>
<dbReference type="Pfam" id="PF02909">
    <property type="entry name" value="TetR_C_1"/>
    <property type="match status" value="1"/>
</dbReference>
<feature type="region of interest" description="Disordered" evidence="5">
    <location>
        <begin position="237"/>
        <end position="256"/>
    </location>
</feature>
<dbReference type="Proteomes" id="UP000282106">
    <property type="component" value="Unassembled WGS sequence"/>
</dbReference>
<dbReference type="GO" id="GO:0003677">
    <property type="term" value="F:DNA binding"/>
    <property type="evidence" value="ECO:0007669"/>
    <property type="project" value="UniProtKB-UniRule"/>
</dbReference>